<name>A0AAE1Q8A2_9EUCA</name>
<gene>
    <name evidence="2" type="ORF">Pmani_008563</name>
</gene>
<dbReference type="EMBL" id="JAWZYT010000656">
    <property type="protein sequence ID" value="KAK4320557.1"/>
    <property type="molecule type" value="Genomic_DNA"/>
</dbReference>
<dbReference type="AlphaFoldDB" id="A0AAE1Q8A2"/>
<protein>
    <submittedName>
        <fullName evidence="2">Uncharacterized protein</fullName>
    </submittedName>
</protein>
<proteinExistence type="predicted"/>
<evidence type="ECO:0000313" key="2">
    <source>
        <dbReference type="EMBL" id="KAK4320557.1"/>
    </source>
</evidence>
<dbReference type="Proteomes" id="UP001292094">
    <property type="component" value="Unassembled WGS sequence"/>
</dbReference>
<feature type="compositionally biased region" description="Low complexity" evidence="1">
    <location>
        <begin position="50"/>
        <end position="65"/>
    </location>
</feature>
<evidence type="ECO:0000256" key="1">
    <source>
        <dbReference type="SAM" id="MobiDB-lite"/>
    </source>
</evidence>
<sequence>MARKDEVICRSPEGGDQSPQPPATHEPTKAIPRALHNLMPHNAPGLKGWPTVGPTMSPSSTPSVRRSTRQTRAPAMMN</sequence>
<keyword evidence="3" id="KW-1185">Reference proteome</keyword>
<evidence type="ECO:0000313" key="3">
    <source>
        <dbReference type="Proteomes" id="UP001292094"/>
    </source>
</evidence>
<feature type="region of interest" description="Disordered" evidence="1">
    <location>
        <begin position="1"/>
        <end position="78"/>
    </location>
</feature>
<comment type="caution">
    <text evidence="2">The sequence shown here is derived from an EMBL/GenBank/DDBJ whole genome shotgun (WGS) entry which is preliminary data.</text>
</comment>
<reference evidence="2" key="1">
    <citation type="submission" date="2023-11" db="EMBL/GenBank/DDBJ databases">
        <title>Genome assemblies of two species of porcelain crab, Petrolisthes cinctipes and Petrolisthes manimaculis (Anomura: Porcellanidae).</title>
        <authorList>
            <person name="Angst P."/>
        </authorList>
    </citation>
    <scope>NUCLEOTIDE SEQUENCE</scope>
    <source>
        <strain evidence="2">PB745_02</strain>
        <tissue evidence="2">Gill</tissue>
    </source>
</reference>
<accession>A0AAE1Q8A2</accession>
<organism evidence="2 3">
    <name type="scientific">Petrolisthes manimaculis</name>
    <dbReference type="NCBI Taxonomy" id="1843537"/>
    <lineage>
        <taxon>Eukaryota</taxon>
        <taxon>Metazoa</taxon>
        <taxon>Ecdysozoa</taxon>
        <taxon>Arthropoda</taxon>
        <taxon>Crustacea</taxon>
        <taxon>Multicrustacea</taxon>
        <taxon>Malacostraca</taxon>
        <taxon>Eumalacostraca</taxon>
        <taxon>Eucarida</taxon>
        <taxon>Decapoda</taxon>
        <taxon>Pleocyemata</taxon>
        <taxon>Anomura</taxon>
        <taxon>Galatheoidea</taxon>
        <taxon>Porcellanidae</taxon>
        <taxon>Petrolisthes</taxon>
    </lineage>
</organism>